<dbReference type="Pfam" id="PF00072">
    <property type="entry name" value="Response_reg"/>
    <property type="match status" value="1"/>
</dbReference>
<evidence type="ECO:0000256" key="5">
    <source>
        <dbReference type="ARBA" id="ARBA00022553"/>
    </source>
</evidence>
<dbReference type="InterPro" id="IPR036097">
    <property type="entry name" value="HisK_dim/P_sf"/>
</dbReference>
<keyword evidence="6" id="KW-0812">Transmembrane</keyword>
<keyword evidence="11" id="KW-0472">Membrane</keyword>
<feature type="domain" description="Response regulatory" evidence="16">
    <location>
        <begin position="295"/>
        <end position="412"/>
    </location>
</feature>
<evidence type="ECO:0000256" key="2">
    <source>
        <dbReference type="ARBA" id="ARBA00004651"/>
    </source>
</evidence>
<evidence type="ECO:0000256" key="14">
    <source>
        <dbReference type="SAM" id="MobiDB-lite"/>
    </source>
</evidence>
<dbReference type="SUPFAM" id="SSF47226">
    <property type="entry name" value="Histidine-containing phosphotransfer domain, HPT domain"/>
    <property type="match status" value="1"/>
</dbReference>
<dbReference type="PROSITE" id="PS50113">
    <property type="entry name" value="PAC"/>
    <property type="match status" value="1"/>
</dbReference>
<dbReference type="PROSITE" id="PS50109">
    <property type="entry name" value="HIS_KIN"/>
    <property type="match status" value="1"/>
</dbReference>
<dbReference type="AlphaFoldDB" id="A0A2S0UNN9"/>
<evidence type="ECO:0000256" key="7">
    <source>
        <dbReference type="ARBA" id="ARBA00022741"/>
    </source>
</evidence>
<dbReference type="EC" id="2.7.13.3" evidence="3"/>
<dbReference type="FunFam" id="3.30.565.10:FF:000010">
    <property type="entry name" value="Sensor histidine kinase RcsC"/>
    <property type="match status" value="1"/>
</dbReference>
<dbReference type="CDD" id="cd16922">
    <property type="entry name" value="HATPase_EvgS-ArcB-TorS-like"/>
    <property type="match status" value="1"/>
</dbReference>
<evidence type="ECO:0000256" key="11">
    <source>
        <dbReference type="ARBA" id="ARBA00023136"/>
    </source>
</evidence>
<evidence type="ECO:0000256" key="1">
    <source>
        <dbReference type="ARBA" id="ARBA00000085"/>
    </source>
</evidence>
<dbReference type="KEGG" id="geh:HYN69_13840"/>
<evidence type="ECO:0000256" key="3">
    <source>
        <dbReference type="ARBA" id="ARBA00012438"/>
    </source>
</evidence>
<keyword evidence="4" id="KW-1003">Cell membrane</keyword>
<dbReference type="EMBL" id="CP028918">
    <property type="protein sequence ID" value="AWB49434.1"/>
    <property type="molecule type" value="Genomic_DNA"/>
</dbReference>
<dbReference type="Gene3D" id="1.20.120.160">
    <property type="entry name" value="HPT domain"/>
    <property type="match status" value="1"/>
</dbReference>
<feature type="modified residue" description="4-aspartylphosphate" evidence="13">
    <location>
        <position position="344"/>
    </location>
</feature>
<protein>
    <recommendedName>
        <fullName evidence="3">histidine kinase</fullName>
        <ecNumber evidence="3">2.7.13.3</ecNumber>
    </recommendedName>
</protein>
<evidence type="ECO:0000259" key="15">
    <source>
        <dbReference type="PROSITE" id="PS50109"/>
    </source>
</evidence>
<dbReference type="CDD" id="cd17546">
    <property type="entry name" value="REC_hyHK_CKI1_RcsC-like"/>
    <property type="match status" value="1"/>
</dbReference>
<dbReference type="InterPro" id="IPR004358">
    <property type="entry name" value="Sig_transdc_His_kin-like_C"/>
</dbReference>
<keyword evidence="8" id="KW-0067">ATP-binding</keyword>
<dbReference type="InterPro" id="IPR001789">
    <property type="entry name" value="Sig_transdc_resp-reg_receiver"/>
</dbReference>
<evidence type="ECO:0000313" key="20">
    <source>
        <dbReference type="Proteomes" id="UP000244496"/>
    </source>
</evidence>
<comment type="catalytic activity">
    <reaction evidence="1">
        <text>ATP + protein L-histidine = ADP + protein N-phospho-L-histidine.</text>
        <dbReference type="EC" id="2.7.13.3"/>
    </reaction>
</comment>
<dbReference type="SMART" id="SM00448">
    <property type="entry name" value="REC"/>
    <property type="match status" value="1"/>
</dbReference>
<evidence type="ECO:0000256" key="12">
    <source>
        <dbReference type="PROSITE-ProRule" id="PRU00110"/>
    </source>
</evidence>
<dbReference type="Proteomes" id="UP000244496">
    <property type="component" value="Chromosome"/>
</dbReference>
<evidence type="ECO:0000256" key="8">
    <source>
        <dbReference type="ARBA" id="ARBA00022840"/>
    </source>
</evidence>
<evidence type="ECO:0000259" key="18">
    <source>
        <dbReference type="PROSITE" id="PS50894"/>
    </source>
</evidence>
<dbReference type="GO" id="GO:0005886">
    <property type="term" value="C:plasma membrane"/>
    <property type="evidence" value="ECO:0007669"/>
    <property type="project" value="UniProtKB-SubCell"/>
</dbReference>
<keyword evidence="10" id="KW-0902">Two-component regulatory system</keyword>
<dbReference type="GO" id="GO:0005524">
    <property type="term" value="F:ATP binding"/>
    <property type="evidence" value="ECO:0007669"/>
    <property type="project" value="UniProtKB-KW"/>
</dbReference>
<feature type="region of interest" description="Disordered" evidence="14">
    <location>
        <begin position="265"/>
        <end position="284"/>
    </location>
</feature>
<feature type="domain" description="PAC" evidence="17">
    <location>
        <begin position="1"/>
        <end position="19"/>
    </location>
</feature>
<evidence type="ECO:0000256" key="9">
    <source>
        <dbReference type="ARBA" id="ARBA00022989"/>
    </source>
</evidence>
<dbReference type="PANTHER" id="PTHR45339:SF1">
    <property type="entry name" value="HYBRID SIGNAL TRANSDUCTION HISTIDINE KINASE J"/>
    <property type="match status" value="1"/>
</dbReference>
<dbReference type="SUPFAM" id="SSF55874">
    <property type="entry name" value="ATPase domain of HSP90 chaperone/DNA topoisomerase II/histidine kinase"/>
    <property type="match status" value="1"/>
</dbReference>
<dbReference type="Gene3D" id="3.40.50.2300">
    <property type="match status" value="1"/>
</dbReference>
<dbReference type="RefSeq" id="WP_108436251.1">
    <property type="nucleotide sequence ID" value="NZ_CP028918.1"/>
</dbReference>
<dbReference type="PROSITE" id="PS50894">
    <property type="entry name" value="HPT"/>
    <property type="match status" value="1"/>
</dbReference>
<dbReference type="InterPro" id="IPR005467">
    <property type="entry name" value="His_kinase_dom"/>
</dbReference>
<sequence>MAFVRDISERRKAQRDLTDALERALAGEKTKAEFLAVMSHEMRTPLNGLIGSMDLMGQTALDAGQRELLGIMETSGDILLGHVNSVLDISKAEAGAMQIVEARFDLDRLVEDTVANQSGLAAMRGTKLSVVQLSGPLGEVTGDAGRIRQILLNLIGNAVKFTDNGTVTVETECLVDGARQPRRKMFEFRVIDSGIGISEDDLARIFQDFVTVDASYGRKQGGTGLGLGIARRLADAMGGEIGAESVDGEGSLFWLRLPLGVETEGSEVARTPKPAPSAERSAEPAVDVPVARPLDVLVVEDNEINRFLLRRYLEAAGHSVTEAVDGLDGVEQAVGRRFDAILMDVSMPRMDGVTATERIRASGGLSAQTRILALTAHAMPEEESRFRSVGMETGLTKPVSRIELLRRLAGGAASGAVEDEDATEADVLDLSALNELVEQIGQEMAVMLIQRLVEEAEVTVGRIGDLSGLVHDDEVARLSHQLAGTCGTFGTARLRFVLSAVESAAKVGSRDDLDRERANLPAIWRATRAALEDQLSVLESVA</sequence>
<accession>A0A2S0UNN9</accession>
<evidence type="ECO:0000259" key="16">
    <source>
        <dbReference type="PROSITE" id="PS50110"/>
    </source>
</evidence>
<dbReference type="OrthoDB" id="9801651at2"/>
<feature type="modified residue" description="Phosphohistidine" evidence="12">
    <location>
        <position position="480"/>
    </location>
</feature>
<keyword evidence="7" id="KW-0547">Nucleotide-binding</keyword>
<keyword evidence="9" id="KW-1133">Transmembrane helix</keyword>
<comment type="subcellular location">
    <subcellularLocation>
        <location evidence="2">Cell membrane</location>
        <topology evidence="2">Multi-pass membrane protein</topology>
    </subcellularLocation>
</comment>
<dbReference type="SMART" id="SM00387">
    <property type="entry name" value="HATPase_c"/>
    <property type="match status" value="1"/>
</dbReference>
<dbReference type="InterPro" id="IPR003594">
    <property type="entry name" value="HATPase_dom"/>
</dbReference>
<dbReference type="InterPro" id="IPR008207">
    <property type="entry name" value="Sig_transdc_His_kin_Hpt_dom"/>
</dbReference>
<dbReference type="Pfam" id="PF00512">
    <property type="entry name" value="HisKA"/>
    <property type="match status" value="1"/>
</dbReference>
<dbReference type="CDD" id="cd00082">
    <property type="entry name" value="HisKA"/>
    <property type="match status" value="1"/>
</dbReference>
<feature type="domain" description="Histidine kinase" evidence="15">
    <location>
        <begin position="37"/>
        <end position="261"/>
    </location>
</feature>
<dbReference type="SUPFAM" id="SSF52172">
    <property type="entry name" value="CheY-like"/>
    <property type="match status" value="1"/>
</dbReference>
<feature type="domain" description="HPt" evidence="18">
    <location>
        <begin position="441"/>
        <end position="542"/>
    </location>
</feature>
<reference evidence="19 20" key="1">
    <citation type="submission" date="2018-04" db="EMBL/GenBank/DDBJ databases">
        <title>Genome sequencing of Gemmobacter.</title>
        <authorList>
            <person name="Yi H."/>
            <person name="Baek M.-G."/>
        </authorList>
    </citation>
    <scope>NUCLEOTIDE SEQUENCE [LARGE SCALE GENOMIC DNA]</scope>
    <source>
        <strain evidence="19 20">HYN0069</strain>
    </source>
</reference>
<organism evidence="19 20">
    <name type="scientific">Paragemmobacter aquarius</name>
    <dbReference type="NCBI Taxonomy" id="2169400"/>
    <lineage>
        <taxon>Bacteria</taxon>
        <taxon>Pseudomonadati</taxon>
        <taxon>Pseudomonadota</taxon>
        <taxon>Alphaproteobacteria</taxon>
        <taxon>Rhodobacterales</taxon>
        <taxon>Paracoccaceae</taxon>
        <taxon>Paragemmobacter</taxon>
    </lineage>
</organism>
<name>A0A2S0UNN9_9RHOB</name>
<dbReference type="SUPFAM" id="SSF47384">
    <property type="entry name" value="Homodimeric domain of signal transducing histidine kinase"/>
    <property type="match status" value="1"/>
</dbReference>
<dbReference type="SMART" id="SM00388">
    <property type="entry name" value="HisKA"/>
    <property type="match status" value="1"/>
</dbReference>
<dbReference type="InterPro" id="IPR000700">
    <property type="entry name" value="PAS-assoc_C"/>
</dbReference>
<dbReference type="Gene3D" id="1.10.287.130">
    <property type="match status" value="1"/>
</dbReference>
<dbReference type="InterPro" id="IPR011006">
    <property type="entry name" value="CheY-like_superfamily"/>
</dbReference>
<evidence type="ECO:0000259" key="17">
    <source>
        <dbReference type="PROSITE" id="PS50113"/>
    </source>
</evidence>
<evidence type="ECO:0000256" key="10">
    <source>
        <dbReference type="ARBA" id="ARBA00023012"/>
    </source>
</evidence>
<dbReference type="InterPro" id="IPR036641">
    <property type="entry name" value="HPT_dom_sf"/>
</dbReference>
<dbReference type="InterPro" id="IPR036890">
    <property type="entry name" value="HATPase_C_sf"/>
</dbReference>
<dbReference type="PROSITE" id="PS50110">
    <property type="entry name" value="RESPONSE_REGULATORY"/>
    <property type="match status" value="1"/>
</dbReference>
<dbReference type="Gene3D" id="3.30.565.10">
    <property type="entry name" value="Histidine kinase-like ATPase, C-terminal domain"/>
    <property type="match status" value="1"/>
</dbReference>
<dbReference type="PRINTS" id="PR00344">
    <property type="entry name" value="BCTRLSENSOR"/>
</dbReference>
<evidence type="ECO:0000313" key="19">
    <source>
        <dbReference type="EMBL" id="AWB49434.1"/>
    </source>
</evidence>
<keyword evidence="20" id="KW-1185">Reference proteome</keyword>
<gene>
    <name evidence="19" type="ORF">HYN69_13840</name>
</gene>
<dbReference type="Pfam" id="PF01627">
    <property type="entry name" value="Hpt"/>
    <property type="match status" value="1"/>
</dbReference>
<dbReference type="InterPro" id="IPR003661">
    <property type="entry name" value="HisK_dim/P_dom"/>
</dbReference>
<dbReference type="GO" id="GO:0000155">
    <property type="term" value="F:phosphorelay sensor kinase activity"/>
    <property type="evidence" value="ECO:0007669"/>
    <property type="project" value="InterPro"/>
</dbReference>
<evidence type="ECO:0000256" key="4">
    <source>
        <dbReference type="ARBA" id="ARBA00022475"/>
    </source>
</evidence>
<evidence type="ECO:0000256" key="6">
    <source>
        <dbReference type="ARBA" id="ARBA00022692"/>
    </source>
</evidence>
<keyword evidence="5 13" id="KW-0597">Phosphoprotein</keyword>
<dbReference type="Pfam" id="PF02518">
    <property type="entry name" value="HATPase_c"/>
    <property type="match status" value="1"/>
</dbReference>
<evidence type="ECO:0000256" key="13">
    <source>
        <dbReference type="PROSITE-ProRule" id="PRU00169"/>
    </source>
</evidence>
<proteinExistence type="predicted"/>
<dbReference type="PANTHER" id="PTHR45339">
    <property type="entry name" value="HYBRID SIGNAL TRANSDUCTION HISTIDINE KINASE J"/>
    <property type="match status" value="1"/>
</dbReference>